<evidence type="ECO:0000256" key="1">
    <source>
        <dbReference type="SAM" id="MobiDB-lite"/>
    </source>
</evidence>
<feature type="compositionally biased region" description="Low complexity" evidence="1">
    <location>
        <begin position="109"/>
        <end position="122"/>
    </location>
</feature>
<dbReference type="Gramene" id="AET7Gv20164700.12">
    <property type="protein sequence ID" value="AET7Gv20164700.12"/>
    <property type="gene ID" value="AET7Gv20164700"/>
</dbReference>
<evidence type="ECO:0000256" key="2">
    <source>
        <dbReference type="SAM" id="Phobius"/>
    </source>
</evidence>
<accession>A0A453QJG3</accession>
<feature type="compositionally biased region" description="Polar residues" evidence="1">
    <location>
        <begin position="123"/>
        <end position="135"/>
    </location>
</feature>
<feature type="compositionally biased region" description="Polar residues" evidence="1">
    <location>
        <begin position="92"/>
        <end position="103"/>
    </location>
</feature>
<keyword evidence="2" id="KW-1133">Transmembrane helix</keyword>
<evidence type="ECO:0000313" key="3">
    <source>
        <dbReference type="EnsemblPlants" id="AET7Gv20164700.12"/>
    </source>
</evidence>
<dbReference type="EnsemblPlants" id="AET7Gv20164700.12">
    <property type="protein sequence ID" value="AET7Gv20164700.12"/>
    <property type="gene ID" value="AET7Gv20164700"/>
</dbReference>
<protein>
    <submittedName>
        <fullName evidence="3">Uncharacterized protein</fullName>
    </submittedName>
</protein>
<keyword evidence="4" id="KW-1185">Reference proteome</keyword>
<organism evidence="3 4">
    <name type="scientific">Aegilops tauschii subsp. strangulata</name>
    <name type="common">Goatgrass</name>
    <dbReference type="NCBI Taxonomy" id="200361"/>
    <lineage>
        <taxon>Eukaryota</taxon>
        <taxon>Viridiplantae</taxon>
        <taxon>Streptophyta</taxon>
        <taxon>Embryophyta</taxon>
        <taxon>Tracheophyta</taxon>
        <taxon>Spermatophyta</taxon>
        <taxon>Magnoliopsida</taxon>
        <taxon>Liliopsida</taxon>
        <taxon>Poales</taxon>
        <taxon>Poaceae</taxon>
        <taxon>BOP clade</taxon>
        <taxon>Pooideae</taxon>
        <taxon>Triticodae</taxon>
        <taxon>Triticeae</taxon>
        <taxon>Triticinae</taxon>
        <taxon>Aegilops</taxon>
    </lineage>
</organism>
<sequence>RAVAGKKRAGEQNPAGGEAWVRATGMSSSTTSGQGDDAPGLVCVVDCVHGMVDALSCVRWNKHQRARWWSCRSTASWSPWRRAAASRPRYTSRPSCLPSTTTGRRGVHGSASAWGSSSTASTCLPSQGSPPLSRSGTLAPTCSFSSGQWGLQMHVYMQKSEPEFLILSPGITILSMQGILQSLLLLSLPS</sequence>
<dbReference type="AlphaFoldDB" id="A0A453QJG3"/>
<keyword evidence="2" id="KW-0812">Transmembrane</keyword>
<keyword evidence="2" id="KW-0472">Membrane</keyword>
<proteinExistence type="predicted"/>
<feature type="transmembrane region" description="Helical" evidence="2">
    <location>
        <begin position="164"/>
        <end position="188"/>
    </location>
</feature>
<evidence type="ECO:0000313" key="4">
    <source>
        <dbReference type="Proteomes" id="UP000015105"/>
    </source>
</evidence>
<dbReference type="Proteomes" id="UP000015105">
    <property type="component" value="Chromosome 7D"/>
</dbReference>
<reference evidence="4" key="1">
    <citation type="journal article" date="2014" name="Science">
        <title>Ancient hybridizations among the ancestral genomes of bread wheat.</title>
        <authorList>
            <consortium name="International Wheat Genome Sequencing Consortium,"/>
            <person name="Marcussen T."/>
            <person name="Sandve S.R."/>
            <person name="Heier L."/>
            <person name="Spannagl M."/>
            <person name="Pfeifer M."/>
            <person name="Jakobsen K.S."/>
            <person name="Wulff B.B."/>
            <person name="Steuernagel B."/>
            <person name="Mayer K.F."/>
            <person name="Olsen O.A."/>
        </authorList>
    </citation>
    <scope>NUCLEOTIDE SEQUENCE [LARGE SCALE GENOMIC DNA]</scope>
    <source>
        <strain evidence="4">cv. AL8/78</strain>
    </source>
</reference>
<reference evidence="3" key="5">
    <citation type="journal article" date="2021" name="G3 (Bethesda)">
        <title>Aegilops tauschii genome assembly Aet v5.0 features greater sequence contiguity and improved annotation.</title>
        <authorList>
            <person name="Wang L."/>
            <person name="Zhu T."/>
            <person name="Rodriguez J.C."/>
            <person name="Deal K.R."/>
            <person name="Dubcovsky J."/>
            <person name="McGuire P.E."/>
            <person name="Lux T."/>
            <person name="Spannagl M."/>
            <person name="Mayer K.F.X."/>
            <person name="Baldrich P."/>
            <person name="Meyers B.C."/>
            <person name="Huo N."/>
            <person name="Gu Y.Q."/>
            <person name="Zhou H."/>
            <person name="Devos K.M."/>
            <person name="Bennetzen J.L."/>
            <person name="Unver T."/>
            <person name="Budak H."/>
            <person name="Gulick P.J."/>
            <person name="Galiba G."/>
            <person name="Kalapos B."/>
            <person name="Nelson D.R."/>
            <person name="Li P."/>
            <person name="You F.M."/>
            <person name="Luo M.C."/>
            <person name="Dvorak J."/>
        </authorList>
    </citation>
    <scope>NUCLEOTIDE SEQUENCE [LARGE SCALE GENOMIC DNA]</scope>
    <source>
        <strain evidence="3">cv. AL8/78</strain>
    </source>
</reference>
<feature type="region of interest" description="Disordered" evidence="1">
    <location>
        <begin position="1"/>
        <end position="36"/>
    </location>
</feature>
<feature type="compositionally biased region" description="Low complexity" evidence="1">
    <location>
        <begin position="24"/>
        <end position="35"/>
    </location>
</feature>
<reference evidence="4" key="2">
    <citation type="journal article" date="2017" name="Nat. Plants">
        <title>The Aegilops tauschii genome reveals multiple impacts of transposons.</title>
        <authorList>
            <person name="Zhao G."/>
            <person name="Zou C."/>
            <person name="Li K."/>
            <person name="Wang K."/>
            <person name="Li T."/>
            <person name="Gao L."/>
            <person name="Zhang X."/>
            <person name="Wang H."/>
            <person name="Yang Z."/>
            <person name="Liu X."/>
            <person name="Jiang W."/>
            <person name="Mao L."/>
            <person name="Kong X."/>
            <person name="Jiao Y."/>
            <person name="Jia J."/>
        </authorList>
    </citation>
    <scope>NUCLEOTIDE SEQUENCE [LARGE SCALE GENOMIC DNA]</scope>
    <source>
        <strain evidence="4">cv. AL8/78</strain>
    </source>
</reference>
<name>A0A453QJG3_AEGTS</name>
<feature type="region of interest" description="Disordered" evidence="1">
    <location>
        <begin position="91"/>
        <end position="135"/>
    </location>
</feature>
<reference evidence="3" key="3">
    <citation type="journal article" date="2017" name="Nature">
        <title>Genome sequence of the progenitor of the wheat D genome Aegilops tauschii.</title>
        <authorList>
            <person name="Luo M.C."/>
            <person name="Gu Y.Q."/>
            <person name="Puiu D."/>
            <person name="Wang H."/>
            <person name="Twardziok S.O."/>
            <person name="Deal K.R."/>
            <person name="Huo N."/>
            <person name="Zhu T."/>
            <person name="Wang L."/>
            <person name="Wang Y."/>
            <person name="McGuire P.E."/>
            <person name="Liu S."/>
            <person name="Long H."/>
            <person name="Ramasamy R.K."/>
            <person name="Rodriguez J.C."/>
            <person name="Van S.L."/>
            <person name="Yuan L."/>
            <person name="Wang Z."/>
            <person name="Xia Z."/>
            <person name="Xiao L."/>
            <person name="Anderson O.D."/>
            <person name="Ouyang S."/>
            <person name="Liang Y."/>
            <person name="Zimin A.V."/>
            <person name="Pertea G."/>
            <person name="Qi P."/>
            <person name="Bennetzen J.L."/>
            <person name="Dai X."/>
            <person name="Dawson M.W."/>
            <person name="Muller H.G."/>
            <person name="Kugler K."/>
            <person name="Rivarola-Duarte L."/>
            <person name="Spannagl M."/>
            <person name="Mayer K.F.X."/>
            <person name="Lu F.H."/>
            <person name="Bevan M.W."/>
            <person name="Leroy P."/>
            <person name="Li P."/>
            <person name="You F.M."/>
            <person name="Sun Q."/>
            <person name="Liu Z."/>
            <person name="Lyons E."/>
            <person name="Wicker T."/>
            <person name="Salzberg S.L."/>
            <person name="Devos K.M."/>
            <person name="Dvorak J."/>
        </authorList>
    </citation>
    <scope>NUCLEOTIDE SEQUENCE [LARGE SCALE GENOMIC DNA]</scope>
    <source>
        <strain evidence="3">cv. AL8/78</strain>
    </source>
</reference>
<reference evidence="3" key="4">
    <citation type="submission" date="2019-03" db="UniProtKB">
        <authorList>
            <consortium name="EnsemblPlants"/>
        </authorList>
    </citation>
    <scope>IDENTIFICATION</scope>
</reference>